<proteinExistence type="predicted"/>
<keyword evidence="2" id="KW-1185">Reference proteome</keyword>
<dbReference type="AlphaFoldDB" id="A0A846U5S7"/>
<gene>
    <name evidence="1" type="ORF">GTW58_03520</name>
</gene>
<accession>A0A846U5S7</accession>
<sequence>MRLVHFTDLAHRCRESGYGFAEFQRQDIVVDLRWPADVIEQWIYEHAGNASFLRDYENVDLAQVGWQVEALPVETFMTMQTGRSDRNVIEEFAVDPDHWISVRNQGKHLGVGLAWEVHGTWKRWPIVIDQTLLHPASSGVQLVEGRTRVGILRGRQRQGKLVANRHLAWVGRQRG</sequence>
<evidence type="ECO:0000313" key="2">
    <source>
        <dbReference type="Proteomes" id="UP000521379"/>
    </source>
</evidence>
<dbReference type="RefSeq" id="WP_119932351.1">
    <property type="nucleotide sequence ID" value="NZ_JAAVUN010000004.1"/>
</dbReference>
<dbReference type="EMBL" id="JAAVUN010000004">
    <property type="protein sequence ID" value="NKE09026.1"/>
    <property type="molecule type" value="Genomic_DNA"/>
</dbReference>
<organism evidence="1 2">
    <name type="scientific">Kocuria subflava</name>
    <dbReference type="NCBI Taxonomy" id="1736139"/>
    <lineage>
        <taxon>Bacteria</taxon>
        <taxon>Bacillati</taxon>
        <taxon>Actinomycetota</taxon>
        <taxon>Actinomycetes</taxon>
        <taxon>Micrococcales</taxon>
        <taxon>Micrococcaceae</taxon>
        <taxon>Kocuria</taxon>
    </lineage>
</organism>
<dbReference type="Proteomes" id="UP000521379">
    <property type="component" value="Unassembled WGS sequence"/>
</dbReference>
<comment type="caution">
    <text evidence="1">The sequence shown here is derived from an EMBL/GenBank/DDBJ whole genome shotgun (WGS) entry which is preliminary data.</text>
</comment>
<reference evidence="1 2" key="1">
    <citation type="submission" date="2020-02" db="EMBL/GenBank/DDBJ databases">
        <authorList>
            <person name="Sun Q."/>
        </authorList>
    </citation>
    <scope>NUCLEOTIDE SEQUENCE [LARGE SCALE GENOMIC DNA]</scope>
    <source>
        <strain evidence="1 2">YIM 13062</strain>
    </source>
</reference>
<name>A0A846U5S7_9MICC</name>
<evidence type="ECO:0000313" key="1">
    <source>
        <dbReference type="EMBL" id="NKE09026.1"/>
    </source>
</evidence>
<protein>
    <submittedName>
        <fullName evidence="1">Uncharacterized protein</fullName>
    </submittedName>
</protein>